<comment type="caution">
    <text evidence="13">The sequence shown here is derived from an EMBL/GenBank/DDBJ whole genome shotgun (WGS) entry which is preliminary data.</text>
</comment>
<evidence type="ECO:0000256" key="11">
    <source>
        <dbReference type="SAM" id="MobiDB-lite"/>
    </source>
</evidence>
<dbReference type="FunFam" id="3.30.160.60:FF:000690">
    <property type="entry name" value="Zinc finger protein 354C"/>
    <property type="match status" value="1"/>
</dbReference>
<dbReference type="PANTHER" id="PTHR24381">
    <property type="entry name" value="ZINC FINGER PROTEIN"/>
    <property type="match status" value="1"/>
</dbReference>
<feature type="region of interest" description="Disordered" evidence="11">
    <location>
        <begin position="222"/>
        <end position="279"/>
    </location>
</feature>
<accession>A0A9D3MC06</accession>
<feature type="domain" description="C2H2-type" evidence="12">
    <location>
        <begin position="353"/>
        <end position="380"/>
    </location>
</feature>
<keyword evidence="6" id="KW-0862">Zinc</keyword>
<feature type="domain" description="C2H2-type" evidence="12">
    <location>
        <begin position="409"/>
        <end position="436"/>
    </location>
</feature>
<feature type="region of interest" description="Disordered" evidence="11">
    <location>
        <begin position="510"/>
        <end position="617"/>
    </location>
</feature>
<dbReference type="Pfam" id="PF00096">
    <property type="entry name" value="zf-C2H2"/>
    <property type="match status" value="5"/>
</dbReference>
<feature type="domain" description="C2H2-type" evidence="12">
    <location>
        <begin position="437"/>
        <end position="464"/>
    </location>
</feature>
<evidence type="ECO:0000313" key="14">
    <source>
        <dbReference type="Proteomes" id="UP001044222"/>
    </source>
</evidence>
<dbReference type="PROSITE" id="PS50157">
    <property type="entry name" value="ZINC_FINGER_C2H2_2"/>
    <property type="match status" value="6"/>
</dbReference>
<feature type="region of interest" description="Disordered" evidence="11">
    <location>
        <begin position="296"/>
        <end position="346"/>
    </location>
</feature>
<dbReference type="Gene3D" id="3.30.160.60">
    <property type="entry name" value="Classic Zinc Finger"/>
    <property type="match status" value="6"/>
</dbReference>
<evidence type="ECO:0000256" key="5">
    <source>
        <dbReference type="ARBA" id="ARBA00022771"/>
    </source>
</evidence>
<feature type="compositionally biased region" description="Low complexity" evidence="11">
    <location>
        <begin position="515"/>
        <end position="538"/>
    </location>
</feature>
<feature type="compositionally biased region" description="Pro residues" evidence="11">
    <location>
        <begin position="539"/>
        <end position="555"/>
    </location>
</feature>
<dbReference type="GO" id="GO:0000981">
    <property type="term" value="F:DNA-binding transcription factor activity, RNA polymerase II-specific"/>
    <property type="evidence" value="ECO:0007669"/>
    <property type="project" value="TreeGrafter"/>
</dbReference>
<feature type="compositionally biased region" description="Basic and acidic residues" evidence="11">
    <location>
        <begin position="772"/>
        <end position="782"/>
    </location>
</feature>
<evidence type="ECO:0000256" key="1">
    <source>
        <dbReference type="ARBA" id="ARBA00004123"/>
    </source>
</evidence>
<evidence type="ECO:0000256" key="2">
    <source>
        <dbReference type="ARBA" id="ARBA00006991"/>
    </source>
</evidence>
<evidence type="ECO:0000259" key="12">
    <source>
        <dbReference type="PROSITE" id="PS50157"/>
    </source>
</evidence>
<protein>
    <recommendedName>
        <fullName evidence="12">C2H2-type domain-containing protein</fullName>
    </recommendedName>
</protein>
<feature type="domain" description="C2H2-type" evidence="12">
    <location>
        <begin position="493"/>
        <end position="520"/>
    </location>
</feature>
<evidence type="ECO:0000256" key="8">
    <source>
        <dbReference type="ARBA" id="ARBA00023163"/>
    </source>
</evidence>
<dbReference type="FunFam" id="3.30.160.60:FF:000193">
    <property type="entry name" value="Zinc finger protein 300"/>
    <property type="match status" value="1"/>
</dbReference>
<dbReference type="SMART" id="SM00355">
    <property type="entry name" value="ZnF_C2H2"/>
    <property type="match status" value="6"/>
</dbReference>
<proteinExistence type="inferred from homology"/>
<dbReference type="InterPro" id="IPR013087">
    <property type="entry name" value="Znf_C2H2_type"/>
</dbReference>
<feature type="compositionally biased region" description="Low complexity" evidence="11">
    <location>
        <begin position="556"/>
        <end position="570"/>
    </location>
</feature>
<evidence type="ECO:0000256" key="3">
    <source>
        <dbReference type="ARBA" id="ARBA00022723"/>
    </source>
</evidence>
<dbReference type="PROSITE" id="PS00028">
    <property type="entry name" value="ZINC_FINGER_C2H2_1"/>
    <property type="match status" value="6"/>
</dbReference>
<dbReference type="Proteomes" id="UP001044222">
    <property type="component" value="Chromosome 7"/>
</dbReference>
<feature type="compositionally biased region" description="Basic and acidic residues" evidence="11">
    <location>
        <begin position="230"/>
        <end position="240"/>
    </location>
</feature>
<reference evidence="13" key="1">
    <citation type="submission" date="2021-01" db="EMBL/GenBank/DDBJ databases">
        <title>A chromosome-scale assembly of European eel, Anguilla anguilla.</title>
        <authorList>
            <person name="Henkel C."/>
            <person name="Jong-Raadsen S.A."/>
            <person name="Dufour S."/>
            <person name="Weltzien F.-A."/>
            <person name="Palstra A.P."/>
            <person name="Pelster B."/>
            <person name="Spaink H.P."/>
            <person name="Van Den Thillart G.E."/>
            <person name="Jansen H."/>
            <person name="Zahm M."/>
            <person name="Klopp C."/>
            <person name="Cedric C."/>
            <person name="Louis A."/>
            <person name="Berthelot C."/>
            <person name="Parey E."/>
            <person name="Roest Crollius H."/>
            <person name="Montfort J."/>
            <person name="Robinson-Rechavi M."/>
            <person name="Bucao C."/>
            <person name="Bouchez O."/>
            <person name="Gislard M."/>
            <person name="Lluch J."/>
            <person name="Milhes M."/>
            <person name="Lampietro C."/>
            <person name="Lopez Roques C."/>
            <person name="Donnadieu C."/>
            <person name="Braasch I."/>
            <person name="Desvignes T."/>
            <person name="Postlethwait J."/>
            <person name="Bobe J."/>
            <person name="Guiguen Y."/>
            <person name="Dirks R."/>
        </authorList>
    </citation>
    <scope>NUCLEOTIDE SEQUENCE</scope>
    <source>
        <strain evidence="13">Tag_6206</strain>
        <tissue evidence="13">Liver</tissue>
    </source>
</reference>
<feature type="domain" description="C2H2-type" evidence="12">
    <location>
        <begin position="381"/>
        <end position="408"/>
    </location>
</feature>
<keyword evidence="3" id="KW-0479">Metal-binding</keyword>
<dbReference type="PANTHER" id="PTHR24381:SF393">
    <property type="entry name" value="CHROMATIN-LINKED ADAPTOR FOR MSL PROTEINS, ISOFORM B"/>
    <property type="match status" value="1"/>
</dbReference>
<feature type="region of interest" description="Disordered" evidence="11">
    <location>
        <begin position="49"/>
        <end position="71"/>
    </location>
</feature>
<dbReference type="AlphaFoldDB" id="A0A9D3MC06"/>
<organism evidence="13 14">
    <name type="scientific">Anguilla anguilla</name>
    <name type="common">European freshwater eel</name>
    <name type="synonym">Muraena anguilla</name>
    <dbReference type="NCBI Taxonomy" id="7936"/>
    <lineage>
        <taxon>Eukaryota</taxon>
        <taxon>Metazoa</taxon>
        <taxon>Chordata</taxon>
        <taxon>Craniata</taxon>
        <taxon>Vertebrata</taxon>
        <taxon>Euteleostomi</taxon>
        <taxon>Actinopterygii</taxon>
        <taxon>Neopterygii</taxon>
        <taxon>Teleostei</taxon>
        <taxon>Anguilliformes</taxon>
        <taxon>Anguillidae</taxon>
        <taxon>Anguilla</taxon>
    </lineage>
</organism>
<feature type="compositionally biased region" description="Low complexity" evidence="11">
    <location>
        <begin position="264"/>
        <end position="277"/>
    </location>
</feature>
<dbReference type="EMBL" id="JAFIRN010000007">
    <property type="protein sequence ID" value="KAG5846199.1"/>
    <property type="molecule type" value="Genomic_DNA"/>
</dbReference>
<keyword evidence="5 10" id="KW-0863">Zinc-finger</keyword>
<evidence type="ECO:0000313" key="13">
    <source>
        <dbReference type="EMBL" id="KAG5846199.1"/>
    </source>
</evidence>
<dbReference type="FunFam" id="3.30.160.60:FF:000446">
    <property type="entry name" value="Zinc finger protein"/>
    <property type="match status" value="1"/>
</dbReference>
<feature type="region of interest" description="Disordered" evidence="11">
    <location>
        <begin position="662"/>
        <end position="782"/>
    </location>
</feature>
<evidence type="ECO:0000256" key="4">
    <source>
        <dbReference type="ARBA" id="ARBA00022737"/>
    </source>
</evidence>
<dbReference type="SUPFAM" id="SSF57667">
    <property type="entry name" value="beta-beta-alpha zinc fingers"/>
    <property type="match status" value="3"/>
</dbReference>
<dbReference type="GO" id="GO:0000977">
    <property type="term" value="F:RNA polymerase II transcription regulatory region sequence-specific DNA binding"/>
    <property type="evidence" value="ECO:0007669"/>
    <property type="project" value="TreeGrafter"/>
</dbReference>
<comment type="subcellular location">
    <subcellularLocation>
        <location evidence="1">Nucleus</location>
    </subcellularLocation>
</comment>
<keyword evidence="8" id="KW-0804">Transcription</keyword>
<name>A0A9D3MC06_ANGAN</name>
<comment type="similarity">
    <text evidence="2">Belongs to the krueppel C2H2-type zinc-finger protein family.</text>
</comment>
<sequence>MEETAYMFTLQVQLDSCMDSLLKRTTAEITALVKDKFSPNKDNVVSKETEKRLASANPNYPESQLGKSKAEKTPVIFGEPETGDRQSDTEILLEFQTQLTSCMDCLLKQAMVEIIAWVKDTVVQFHEKIAAKEAEIRHLAEQLHVLETQTQVTLKAVSFGSPDDRPSESPAVFEEIERIDNDAVGLEQESGAAVVRNVPEAACFVEAEPAVDYELTVATTALDGGSLCGDDPRAGPRTQERGGGAGDLPLLRRALGGRGRRRGGAPSAAQGPSVAPAQPQRREAVLLRGLRAAIHPPGVRQEAPAAAHRREAARLPSVPQTLLPLRRSPEPPAHARGPPQAPAATARPRPKLCMCAHCGKAYASAGQLANHERTHTGERPYECGQCHKRFGQAAALSLHRVTHQRERPHACPSCPKSFRCARHLRRHARTHSDARPFACGQCPLCFRSAGELRAHTLRHGLRRSHPCPDCGKRFKTEYEVKLHARAHSGERPYPCPDCPRAFRRLHHLTSHRLTHTGQRPLRLRPVPAPLPAGEGAAYPPAPRAPRPRPAAPLRPLPAQLRQPAPAAGAPARPPRPRPHRPQASARPAEVPQDSASAGGAERGGQQRVGAAAGPGPRGGKVLGPVVFLLAGQGVSIPVLASSTVVTPMTTVAKVPIMPVSRAVSKTRRKAPAPDATPAAKGGRKADTRPSPKPPNDAPTQPAAKTPPLGGAKAAAETGLKIATRSSAKSALPGTPAATPPRTPRARRAPRPPPDSSHPWSPKPRGLCSQSRDGQHRLPQREHSSVLAFVRSEQSAGPYKWTSVTPTTFFMSSVQSKELNLCASVLERSPAAQTCPLTKPAFKMWA</sequence>
<keyword evidence="4" id="KW-0677">Repeat</keyword>
<dbReference type="InterPro" id="IPR036236">
    <property type="entry name" value="Znf_C2H2_sf"/>
</dbReference>
<keyword evidence="14" id="KW-1185">Reference proteome</keyword>
<keyword evidence="7" id="KW-0805">Transcription regulation</keyword>
<evidence type="ECO:0000256" key="9">
    <source>
        <dbReference type="ARBA" id="ARBA00023242"/>
    </source>
</evidence>
<feature type="compositionally biased region" description="Polar residues" evidence="11">
    <location>
        <begin position="56"/>
        <end position="66"/>
    </location>
</feature>
<evidence type="ECO:0000256" key="10">
    <source>
        <dbReference type="PROSITE-ProRule" id="PRU00042"/>
    </source>
</evidence>
<feature type="compositionally biased region" description="Low complexity" evidence="11">
    <location>
        <begin position="335"/>
        <end position="346"/>
    </location>
</feature>
<gene>
    <name evidence="13" type="ORF">ANANG_G00147270</name>
</gene>
<evidence type="ECO:0000256" key="7">
    <source>
        <dbReference type="ARBA" id="ARBA00023015"/>
    </source>
</evidence>
<dbReference type="GO" id="GO:0008270">
    <property type="term" value="F:zinc ion binding"/>
    <property type="evidence" value="ECO:0007669"/>
    <property type="project" value="UniProtKB-KW"/>
</dbReference>
<dbReference type="GO" id="GO:0005634">
    <property type="term" value="C:nucleus"/>
    <property type="evidence" value="ECO:0007669"/>
    <property type="project" value="UniProtKB-SubCell"/>
</dbReference>
<dbReference type="FunFam" id="3.30.160.60:FF:002343">
    <property type="entry name" value="Zinc finger protein 33A"/>
    <property type="match status" value="1"/>
</dbReference>
<evidence type="ECO:0000256" key="6">
    <source>
        <dbReference type="ARBA" id="ARBA00022833"/>
    </source>
</evidence>
<feature type="compositionally biased region" description="Low complexity" evidence="11">
    <location>
        <begin position="581"/>
        <end position="614"/>
    </location>
</feature>
<feature type="domain" description="C2H2-type" evidence="12">
    <location>
        <begin position="465"/>
        <end position="492"/>
    </location>
</feature>
<keyword evidence="9" id="KW-0539">Nucleus</keyword>